<gene>
    <name evidence="1" type="ORF">ES332_D03G086000v1</name>
</gene>
<dbReference type="AlphaFoldDB" id="A0A5D2LKB8"/>
<sequence length="54" mass="6225">MGLPMNLHKLRKESEESATLSNRLRVKNLLGEMIESDMELFHKFGTLNNVTHTL</sequence>
<protein>
    <submittedName>
        <fullName evidence="1">Uncharacterized protein</fullName>
    </submittedName>
</protein>
<evidence type="ECO:0000313" key="1">
    <source>
        <dbReference type="EMBL" id="TYH79779.1"/>
    </source>
</evidence>
<proteinExistence type="predicted"/>
<evidence type="ECO:0000313" key="2">
    <source>
        <dbReference type="Proteomes" id="UP000322667"/>
    </source>
</evidence>
<accession>A0A5D2LKB8</accession>
<reference evidence="1 2" key="1">
    <citation type="submission" date="2019-07" db="EMBL/GenBank/DDBJ databases">
        <title>WGS assembly of Gossypium tomentosum.</title>
        <authorList>
            <person name="Chen Z.J."/>
            <person name="Sreedasyam A."/>
            <person name="Ando A."/>
            <person name="Song Q."/>
            <person name="De L."/>
            <person name="Hulse-Kemp A."/>
            <person name="Ding M."/>
            <person name="Ye W."/>
            <person name="Kirkbride R."/>
            <person name="Jenkins J."/>
            <person name="Plott C."/>
            <person name="Lovell J."/>
            <person name="Lin Y.-M."/>
            <person name="Vaughn R."/>
            <person name="Liu B."/>
            <person name="Li W."/>
            <person name="Simpson S."/>
            <person name="Scheffler B."/>
            <person name="Saski C."/>
            <person name="Grover C."/>
            <person name="Hu G."/>
            <person name="Conover J."/>
            <person name="Carlson J."/>
            <person name="Shu S."/>
            <person name="Boston L."/>
            <person name="Williams M."/>
            <person name="Peterson D."/>
            <person name="Mcgee K."/>
            <person name="Jones D."/>
            <person name="Wendel J."/>
            <person name="Stelly D."/>
            <person name="Grimwood J."/>
            <person name="Schmutz J."/>
        </authorList>
    </citation>
    <scope>NUCLEOTIDE SEQUENCE [LARGE SCALE GENOMIC DNA]</scope>
    <source>
        <strain evidence="1">7179.01</strain>
    </source>
</reference>
<keyword evidence="2" id="KW-1185">Reference proteome</keyword>
<dbReference type="EMBL" id="CM017625">
    <property type="protein sequence ID" value="TYH79779.1"/>
    <property type="molecule type" value="Genomic_DNA"/>
</dbReference>
<organism evidence="1 2">
    <name type="scientific">Gossypium tomentosum</name>
    <name type="common">Hawaiian cotton</name>
    <name type="synonym">Gossypium sandvicense</name>
    <dbReference type="NCBI Taxonomy" id="34277"/>
    <lineage>
        <taxon>Eukaryota</taxon>
        <taxon>Viridiplantae</taxon>
        <taxon>Streptophyta</taxon>
        <taxon>Embryophyta</taxon>
        <taxon>Tracheophyta</taxon>
        <taxon>Spermatophyta</taxon>
        <taxon>Magnoliopsida</taxon>
        <taxon>eudicotyledons</taxon>
        <taxon>Gunneridae</taxon>
        <taxon>Pentapetalae</taxon>
        <taxon>rosids</taxon>
        <taxon>malvids</taxon>
        <taxon>Malvales</taxon>
        <taxon>Malvaceae</taxon>
        <taxon>Malvoideae</taxon>
        <taxon>Gossypium</taxon>
    </lineage>
</organism>
<name>A0A5D2LKB8_GOSTO</name>
<dbReference type="Proteomes" id="UP000322667">
    <property type="component" value="Chromosome D03"/>
</dbReference>